<evidence type="ECO:0000313" key="3">
    <source>
        <dbReference type="Proteomes" id="UP000014387"/>
    </source>
</evidence>
<dbReference type="PANTHER" id="PTHR11575">
    <property type="entry name" value="5'-NUCLEOTIDASE-RELATED"/>
    <property type="match status" value="1"/>
</dbReference>
<accession>A0A9W5RD75</accession>
<dbReference type="GO" id="GO:0030288">
    <property type="term" value="C:outer membrane-bounded periplasmic space"/>
    <property type="evidence" value="ECO:0007669"/>
    <property type="project" value="TreeGrafter"/>
</dbReference>
<dbReference type="EMBL" id="AGWN01000002">
    <property type="protein sequence ID" value="EPD29488.1"/>
    <property type="molecule type" value="Genomic_DNA"/>
</dbReference>
<evidence type="ECO:0000259" key="1">
    <source>
        <dbReference type="Pfam" id="PF02872"/>
    </source>
</evidence>
<dbReference type="SUPFAM" id="SSF55816">
    <property type="entry name" value="5'-nucleotidase (syn. UDP-sugar hydrolase), C-terminal domain"/>
    <property type="match status" value="1"/>
</dbReference>
<reference evidence="2 3" key="1">
    <citation type="submission" date="2013-05" db="EMBL/GenBank/DDBJ databases">
        <title>The Genome Sequence of Actinomyces europaeus ACS-120-V-COL10B.</title>
        <authorList>
            <consortium name="The Broad Institute Genomics Platform"/>
            <person name="Earl A."/>
            <person name="Ward D."/>
            <person name="Feldgarden M."/>
            <person name="Gevers D."/>
            <person name="Saerens B."/>
            <person name="Vaneechoutte M."/>
            <person name="Walker B."/>
            <person name="Young S."/>
            <person name="Zeng Q."/>
            <person name="Gargeya S."/>
            <person name="Fitzgerald M."/>
            <person name="Haas B."/>
            <person name="Abouelleil A."/>
            <person name="Allen A.W."/>
            <person name="Alvarado L."/>
            <person name="Arachchi H.M."/>
            <person name="Berlin A.M."/>
            <person name="Chapman S.B."/>
            <person name="Gainer-Dewar J."/>
            <person name="Goldberg J."/>
            <person name="Griggs A."/>
            <person name="Gujja S."/>
            <person name="Hansen M."/>
            <person name="Howarth C."/>
            <person name="Imamovic A."/>
            <person name="Ireland A."/>
            <person name="Larimer J."/>
            <person name="McCowan C."/>
            <person name="Murphy C."/>
            <person name="Pearson M."/>
            <person name="Poon T.W."/>
            <person name="Priest M."/>
            <person name="Roberts A."/>
            <person name="Saif S."/>
            <person name="Shea T."/>
            <person name="Sisk P."/>
            <person name="Sykes S."/>
            <person name="Wortman J."/>
            <person name="Nusbaum C."/>
            <person name="Birren B."/>
        </authorList>
    </citation>
    <scope>NUCLEOTIDE SEQUENCE [LARGE SCALE GENOMIC DNA]</scope>
    <source>
        <strain evidence="2 3">ACS-120-V-Col10b</strain>
    </source>
</reference>
<name>A0A9W5RD75_9ACTO</name>
<dbReference type="InterPro" id="IPR036907">
    <property type="entry name" value="5'-Nucleotdase_C_sf"/>
</dbReference>
<dbReference type="AlphaFoldDB" id="A0A9W5RD75"/>
<organism evidence="2 3">
    <name type="scientific">Gleimia europaea ACS-120-V-Col10b</name>
    <dbReference type="NCBI Taxonomy" id="883069"/>
    <lineage>
        <taxon>Bacteria</taxon>
        <taxon>Bacillati</taxon>
        <taxon>Actinomycetota</taxon>
        <taxon>Actinomycetes</taxon>
        <taxon>Actinomycetales</taxon>
        <taxon>Actinomycetaceae</taxon>
        <taxon>Gleimia</taxon>
    </lineage>
</organism>
<dbReference type="Gene3D" id="3.90.780.10">
    <property type="entry name" value="5'-Nucleotidase, C-terminal domain"/>
    <property type="match status" value="1"/>
</dbReference>
<dbReference type="GO" id="GO:0016787">
    <property type="term" value="F:hydrolase activity"/>
    <property type="evidence" value="ECO:0007669"/>
    <property type="project" value="InterPro"/>
</dbReference>
<dbReference type="PANTHER" id="PTHR11575:SF6">
    <property type="entry name" value="2',3'-CYCLIC-NUCLEOTIDE 2'-PHOSPHODIESTERASE_3'-NUCLEOTIDASE"/>
    <property type="match status" value="1"/>
</dbReference>
<dbReference type="Proteomes" id="UP000014387">
    <property type="component" value="Unassembled WGS sequence"/>
</dbReference>
<dbReference type="InterPro" id="IPR008334">
    <property type="entry name" value="5'-Nucleotdase_C"/>
</dbReference>
<feature type="domain" description="5'-Nucleotidase C-terminal" evidence="1">
    <location>
        <begin position="3"/>
        <end position="131"/>
    </location>
</feature>
<keyword evidence="3" id="KW-1185">Reference proteome</keyword>
<gene>
    <name evidence="2" type="ORF">HMPREF9238_01468</name>
</gene>
<protein>
    <recommendedName>
        <fullName evidence="1">5'-Nucleotidase C-terminal domain-containing protein</fullName>
    </recommendedName>
</protein>
<comment type="caution">
    <text evidence="2">The sequence shown here is derived from an EMBL/GenBank/DDBJ whole genome shotgun (WGS) entry which is preliminary data.</text>
</comment>
<proteinExistence type="predicted"/>
<sequence>MFDKGDVTIADMASIYVYDNTLFGIKFTGEQLRDYLEWSARFYIQQDEGAEVEDWSTVTNAQYEGMTRGLPDYTYDVLSGVNYHIDISKPVGERIDLRTFPDGTPIQPEDEHILALNNYRQSGGSAYPHVKTVPVSVVAEIVVVNADLLLQSAQNCQGIRLSGKIVRLAPL</sequence>
<evidence type="ECO:0000313" key="2">
    <source>
        <dbReference type="EMBL" id="EPD29488.1"/>
    </source>
</evidence>
<dbReference type="Pfam" id="PF02872">
    <property type="entry name" value="5_nucleotid_C"/>
    <property type="match status" value="1"/>
</dbReference>
<dbReference type="InterPro" id="IPR006179">
    <property type="entry name" value="5_nucleotidase/apyrase"/>
</dbReference>
<dbReference type="GO" id="GO:0009166">
    <property type="term" value="P:nucleotide catabolic process"/>
    <property type="evidence" value="ECO:0007669"/>
    <property type="project" value="InterPro"/>
</dbReference>
<dbReference type="PRINTS" id="PR01607">
    <property type="entry name" value="APYRASEFAMLY"/>
</dbReference>